<organism evidence="2">
    <name type="scientific">Tanacetum cinerariifolium</name>
    <name type="common">Dalmatian daisy</name>
    <name type="synonym">Chrysanthemum cinerariifolium</name>
    <dbReference type="NCBI Taxonomy" id="118510"/>
    <lineage>
        <taxon>Eukaryota</taxon>
        <taxon>Viridiplantae</taxon>
        <taxon>Streptophyta</taxon>
        <taxon>Embryophyta</taxon>
        <taxon>Tracheophyta</taxon>
        <taxon>Spermatophyta</taxon>
        <taxon>Magnoliopsida</taxon>
        <taxon>eudicotyledons</taxon>
        <taxon>Gunneridae</taxon>
        <taxon>Pentapetalae</taxon>
        <taxon>asterids</taxon>
        <taxon>campanulids</taxon>
        <taxon>Asterales</taxon>
        <taxon>Asteraceae</taxon>
        <taxon>Asteroideae</taxon>
        <taxon>Anthemideae</taxon>
        <taxon>Anthemidinae</taxon>
        <taxon>Tanacetum</taxon>
    </lineage>
</organism>
<dbReference type="AlphaFoldDB" id="A0A699IT29"/>
<feature type="compositionally biased region" description="Low complexity" evidence="1">
    <location>
        <begin position="171"/>
        <end position="185"/>
    </location>
</feature>
<accession>A0A699IT29</accession>
<reference evidence="2" key="1">
    <citation type="journal article" date="2019" name="Sci. Rep.">
        <title>Draft genome of Tanacetum cinerariifolium, the natural source of mosquito coil.</title>
        <authorList>
            <person name="Yamashiro T."/>
            <person name="Shiraishi A."/>
            <person name="Satake H."/>
            <person name="Nakayama K."/>
        </authorList>
    </citation>
    <scope>NUCLEOTIDE SEQUENCE</scope>
</reference>
<name>A0A699IT29_TANCI</name>
<protein>
    <submittedName>
        <fullName evidence="2">Uncharacterized protein</fullName>
    </submittedName>
</protein>
<proteinExistence type="predicted"/>
<dbReference type="EMBL" id="BKCJ010326712">
    <property type="protein sequence ID" value="GEZ81064.1"/>
    <property type="molecule type" value="Genomic_DNA"/>
</dbReference>
<comment type="caution">
    <text evidence="2">The sequence shown here is derived from an EMBL/GenBank/DDBJ whole genome shotgun (WGS) entry which is preliminary data.</text>
</comment>
<evidence type="ECO:0000313" key="2">
    <source>
        <dbReference type="EMBL" id="GEZ81064.1"/>
    </source>
</evidence>
<feature type="compositionally biased region" description="Low complexity" evidence="1">
    <location>
        <begin position="194"/>
        <end position="205"/>
    </location>
</feature>
<feature type="region of interest" description="Disordered" evidence="1">
    <location>
        <begin position="157"/>
        <end position="218"/>
    </location>
</feature>
<sequence>MATTIEEQVALDKVLVPSTKRCTRNLHAGILGHRLCSSTLHQIQLDNKKHIVDLETFRDMLHICPMIPGQSFDELPFEVDILVFFRFLEHNAQIRTLIDVNINNLFQPWRSFGAVINKCLTGKSSGFDSFNLSQAQILNTKAYKEYYAYASGEAAPKPKASARRKRGGYDSTTTPPTAVASPRPTIAATPKLTAAAKGKQPAKAKSPSDPSELARTEA</sequence>
<evidence type="ECO:0000256" key="1">
    <source>
        <dbReference type="SAM" id="MobiDB-lite"/>
    </source>
</evidence>
<gene>
    <name evidence="2" type="ORF">Tci_553037</name>
</gene>